<dbReference type="InterPro" id="IPR010921">
    <property type="entry name" value="Trp_repressor/repl_initiator"/>
</dbReference>
<sequence>MEEILISGDRTERTNDGRKSTLTDDIELRVRRERHRRWRPDEKLRIVQETLHPGAVIAAVARRHGVGTGLLYTWRKDMLSTAMAGFVPVEVKRDMSPEAPTPAPVATLPVPARQKAVFGRIEIEFPSGIRVRVEGAADEVVLRGVLSTLNGS</sequence>
<keyword evidence="2" id="KW-1185">Reference proteome</keyword>
<dbReference type="Proteomes" id="UP000708298">
    <property type="component" value="Unassembled WGS sequence"/>
</dbReference>
<dbReference type="GO" id="GO:0006313">
    <property type="term" value="P:DNA transposition"/>
    <property type="evidence" value="ECO:0007669"/>
    <property type="project" value="InterPro"/>
</dbReference>
<protein>
    <submittedName>
        <fullName evidence="1">Transposase</fullName>
    </submittedName>
</protein>
<dbReference type="SUPFAM" id="SSF48295">
    <property type="entry name" value="TrpR-like"/>
    <property type="match status" value="1"/>
</dbReference>
<dbReference type="AlphaFoldDB" id="A0A963YUR4"/>
<gene>
    <name evidence="1" type="ORF">ASILVAE211_19515</name>
</gene>
<comment type="caution">
    <text evidence="1">The sequence shown here is derived from an EMBL/GenBank/DDBJ whole genome shotgun (WGS) entry which is preliminary data.</text>
</comment>
<reference evidence="1" key="2">
    <citation type="submission" date="2021-01" db="EMBL/GenBank/DDBJ databases">
        <authorList>
            <person name="Mieszkin S."/>
            <person name="Pouder E."/>
            <person name="Alain K."/>
        </authorList>
    </citation>
    <scope>NUCLEOTIDE SEQUENCE</scope>
    <source>
        <strain evidence="1">HW T2.11</strain>
    </source>
</reference>
<accession>A0A963YUR4</accession>
<evidence type="ECO:0000313" key="1">
    <source>
        <dbReference type="EMBL" id="MCB8877393.1"/>
    </source>
</evidence>
<dbReference type="GO" id="GO:0043565">
    <property type="term" value="F:sequence-specific DNA binding"/>
    <property type="evidence" value="ECO:0007669"/>
    <property type="project" value="InterPro"/>
</dbReference>
<organism evidence="1 2">
    <name type="scientific">Acidisoma silvae</name>
    <dbReference type="NCBI Taxonomy" id="2802396"/>
    <lineage>
        <taxon>Bacteria</taxon>
        <taxon>Pseudomonadati</taxon>
        <taxon>Pseudomonadota</taxon>
        <taxon>Alphaproteobacteria</taxon>
        <taxon>Acetobacterales</taxon>
        <taxon>Acidocellaceae</taxon>
        <taxon>Acidisoma</taxon>
    </lineage>
</organism>
<dbReference type="PANTHER" id="PTHR37936">
    <property type="entry name" value="TRANSPOSASE INSC FOR INSERTION ELEMENT IS2A-RELATED"/>
    <property type="match status" value="1"/>
</dbReference>
<proteinExistence type="predicted"/>
<dbReference type="RefSeq" id="WP_406566082.1">
    <property type="nucleotide sequence ID" value="NZ_JAESVB010000013.1"/>
</dbReference>
<name>A0A963YUR4_9PROT</name>
<dbReference type="NCBIfam" id="NF047595">
    <property type="entry name" value="IS66_ISRel24_TnpA"/>
    <property type="match status" value="1"/>
</dbReference>
<reference evidence="1" key="1">
    <citation type="journal article" date="2021" name="Microorganisms">
        <title>Acidisoma silvae sp. nov. and Acidisomacellulosilytica sp. nov., Two Acidophilic Bacteria Isolated from Decaying Wood, Hydrolyzing Cellulose and Producing Poly-3-hydroxybutyrate.</title>
        <authorList>
            <person name="Mieszkin S."/>
            <person name="Pouder E."/>
            <person name="Uroz S."/>
            <person name="Simon-Colin C."/>
            <person name="Alain K."/>
        </authorList>
    </citation>
    <scope>NUCLEOTIDE SEQUENCE</scope>
    <source>
        <strain evidence="1">HW T2.11</strain>
    </source>
</reference>
<dbReference type="InterPro" id="IPR002514">
    <property type="entry name" value="Transposase_8"/>
</dbReference>
<dbReference type="GO" id="GO:0004803">
    <property type="term" value="F:transposase activity"/>
    <property type="evidence" value="ECO:0007669"/>
    <property type="project" value="InterPro"/>
</dbReference>
<dbReference type="EMBL" id="JAESVB010000013">
    <property type="protein sequence ID" value="MCB8877393.1"/>
    <property type="molecule type" value="Genomic_DNA"/>
</dbReference>
<dbReference type="Pfam" id="PF01527">
    <property type="entry name" value="HTH_Tnp_1"/>
    <property type="match status" value="1"/>
</dbReference>
<dbReference type="PANTHER" id="PTHR37936:SF3">
    <property type="entry name" value="TRANSPOSASE INSC FOR INSERTION ELEMENT IS2A-RELATED"/>
    <property type="match status" value="1"/>
</dbReference>
<evidence type="ECO:0000313" key="2">
    <source>
        <dbReference type="Proteomes" id="UP000708298"/>
    </source>
</evidence>